<dbReference type="Proteomes" id="UP000718012">
    <property type="component" value="Unassembled WGS sequence"/>
</dbReference>
<sequence>MKVTVLGSGTSTGVPQVGCGCPVCTSTDPRDNRLRCSGLIEMEGVRILIDCGPDFREQCIRMNDFRP</sequence>
<protein>
    <submittedName>
        <fullName evidence="1">Hydrolase</fullName>
    </submittedName>
</protein>
<accession>A0A921FDV3</accession>
<name>A0A921FDV3_9BACT</name>
<proteinExistence type="predicted"/>
<organism evidence="1 2">
    <name type="scientific">Phocaeicola coprocola</name>
    <dbReference type="NCBI Taxonomy" id="310298"/>
    <lineage>
        <taxon>Bacteria</taxon>
        <taxon>Pseudomonadati</taxon>
        <taxon>Bacteroidota</taxon>
        <taxon>Bacteroidia</taxon>
        <taxon>Bacteroidales</taxon>
        <taxon>Bacteroidaceae</taxon>
        <taxon>Phocaeicola</taxon>
    </lineage>
</organism>
<dbReference type="EMBL" id="DYXD01000197">
    <property type="protein sequence ID" value="HJF08266.1"/>
    <property type="molecule type" value="Genomic_DNA"/>
</dbReference>
<evidence type="ECO:0000313" key="2">
    <source>
        <dbReference type="Proteomes" id="UP000718012"/>
    </source>
</evidence>
<comment type="caution">
    <text evidence="1">The sequence shown here is derived from an EMBL/GenBank/DDBJ whole genome shotgun (WGS) entry which is preliminary data.</text>
</comment>
<reference evidence="1" key="2">
    <citation type="submission" date="2021-09" db="EMBL/GenBank/DDBJ databases">
        <authorList>
            <person name="Gilroy R."/>
        </authorList>
    </citation>
    <scope>NUCLEOTIDE SEQUENCE</scope>
    <source>
        <strain evidence="1">CHK165-8395</strain>
    </source>
</reference>
<keyword evidence="1" id="KW-0378">Hydrolase</keyword>
<feature type="non-terminal residue" evidence="1">
    <location>
        <position position="67"/>
    </location>
</feature>
<dbReference type="Gene3D" id="3.60.15.10">
    <property type="entry name" value="Ribonuclease Z/Hydroxyacylglutathione hydrolase-like"/>
    <property type="match status" value="1"/>
</dbReference>
<dbReference type="PROSITE" id="PS51257">
    <property type="entry name" value="PROKAR_LIPOPROTEIN"/>
    <property type="match status" value="1"/>
</dbReference>
<dbReference type="InterPro" id="IPR036866">
    <property type="entry name" value="RibonucZ/Hydroxyglut_hydro"/>
</dbReference>
<dbReference type="PANTHER" id="PTHR42663:SF6">
    <property type="entry name" value="HYDROLASE C777.06C-RELATED"/>
    <property type="match status" value="1"/>
</dbReference>
<dbReference type="GO" id="GO:0016787">
    <property type="term" value="F:hydrolase activity"/>
    <property type="evidence" value="ECO:0007669"/>
    <property type="project" value="UniProtKB-KW"/>
</dbReference>
<reference evidence="1" key="1">
    <citation type="journal article" date="2021" name="PeerJ">
        <title>Extensive microbial diversity within the chicken gut microbiome revealed by metagenomics and culture.</title>
        <authorList>
            <person name="Gilroy R."/>
            <person name="Ravi A."/>
            <person name="Getino M."/>
            <person name="Pursley I."/>
            <person name="Horton D.L."/>
            <person name="Alikhan N.F."/>
            <person name="Baker D."/>
            <person name="Gharbi K."/>
            <person name="Hall N."/>
            <person name="Watson M."/>
            <person name="Adriaenssens E.M."/>
            <person name="Foster-Nyarko E."/>
            <person name="Jarju S."/>
            <person name="Secka A."/>
            <person name="Antonio M."/>
            <person name="Oren A."/>
            <person name="Chaudhuri R.R."/>
            <person name="La Ragione R."/>
            <person name="Hildebrand F."/>
            <person name="Pallen M.J."/>
        </authorList>
    </citation>
    <scope>NUCLEOTIDE SEQUENCE</scope>
    <source>
        <strain evidence="1">CHK165-8395</strain>
    </source>
</reference>
<dbReference type="AlphaFoldDB" id="A0A921FDV3"/>
<evidence type="ECO:0000313" key="1">
    <source>
        <dbReference type="EMBL" id="HJF08266.1"/>
    </source>
</evidence>
<dbReference type="SUPFAM" id="SSF56281">
    <property type="entry name" value="Metallo-hydrolase/oxidoreductase"/>
    <property type="match status" value="1"/>
</dbReference>
<gene>
    <name evidence="1" type="ORF">K8U81_08775</name>
</gene>
<dbReference type="PANTHER" id="PTHR42663">
    <property type="entry name" value="HYDROLASE C777.06C-RELATED-RELATED"/>
    <property type="match status" value="1"/>
</dbReference>